<organism evidence="7 8">
    <name type="scientific">Ameiurus melas</name>
    <name type="common">Black bullhead</name>
    <name type="synonym">Silurus melas</name>
    <dbReference type="NCBI Taxonomy" id="219545"/>
    <lineage>
        <taxon>Eukaryota</taxon>
        <taxon>Metazoa</taxon>
        <taxon>Chordata</taxon>
        <taxon>Craniata</taxon>
        <taxon>Vertebrata</taxon>
        <taxon>Euteleostomi</taxon>
        <taxon>Actinopterygii</taxon>
        <taxon>Neopterygii</taxon>
        <taxon>Teleostei</taxon>
        <taxon>Ostariophysi</taxon>
        <taxon>Siluriformes</taxon>
        <taxon>Ictaluridae</taxon>
        <taxon>Ameiurus</taxon>
    </lineage>
</organism>
<protein>
    <recommendedName>
        <fullName evidence="9">Interleukin-17D</fullName>
    </recommendedName>
</protein>
<dbReference type="GO" id="GO:0006954">
    <property type="term" value="P:inflammatory response"/>
    <property type="evidence" value="ECO:0007669"/>
    <property type="project" value="InterPro"/>
</dbReference>
<gene>
    <name evidence="7" type="ORF">AMELA_G00093480</name>
</gene>
<dbReference type="SUPFAM" id="SSF57501">
    <property type="entry name" value="Cystine-knot cytokines"/>
    <property type="match status" value="1"/>
</dbReference>
<dbReference type="Pfam" id="PF06083">
    <property type="entry name" value="IL17"/>
    <property type="match status" value="1"/>
</dbReference>
<dbReference type="GO" id="GO:0005615">
    <property type="term" value="C:extracellular space"/>
    <property type="evidence" value="ECO:0007669"/>
    <property type="project" value="UniProtKB-KW"/>
</dbReference>
<dbReference type="GO" id="GO:0005125">
    <property type="term" value="F:cytokine activity"/>
    <property type="evidence" value="ECO:0007669"/>
    <property type="project" value="UniProtKB-KW"/>
</dbReference>
<sequence length="194" mass="21182">MHGGDVVVALLLAAVVVVSCAARGGKGNRRVCADLPEEILEQRFGRLSVGVLSAFHHTLQLTAEPQNLSCPSAGVLQPVRRSSIPVNLRSLSPWAYRWRHDPARYPRFIPEAYCLCKGCLMGPSGEESEEYRSVPVLVPTAVLRRAGSCAGGRRSYTESYESIPVGCTCIPALKPEKGTRRAVQKSNRRKQVVN</sequence>
<reference evidence="7 8" key="1">
    <citation type="submission" date="2020-02" db="EMBL/GenBank/DDBJ databases">
        <title>A chromosome-scale genome assembly of the black bullhead catfish (Ameiurus melas).</title>
        <authorList>
            <person name="Wen M."/>
            <person name="Zham M."/>
            <person name="Cabau C."/>
            <person name="Klopp C."/>
            <person name="Donnadieu C."/>
            <person name="Roques C."/>
            <person name="Bouchez O."/>
            <person name="Lampietro C."/>
            <person name="Jouanno E."/>
            <person name="Herpin A."/>
            <person name="Louis A."/>
            <person name="Berthelot C."/>
            <person name="Parey E."/>
            <person name="Roest-Crollius H."/>
            <person name="Braasch I."/>
            <person name="Postlethwait J."/>
            <person name="Robinson-Rechavi M."/>
            <person name="Echchiki A."/>
            <person name="Begum T."/>
            <person name="Montfort J."/>
            <person name="Schartl M."/>
            <person name="Bobe J."/>
            <person name="Guiguen Y."/>
        </authorList>
    </citation>
    <scope>NUCLEOTIDE SEQUENCE [LARGE SCALE GENOMIC DNA]</scope>
    <source>
        <strain evidence="7">M_S1</strain>
        <tissue evidence="7">Blood</tissue>
    </source>
</reference>
<accession>A0A7J6B0K0</accession>
<dbReference type="InterPro" id="IPR010345">
    <property type="entry name" value="IL-17_fam"/>
</dbReference>
<dbReference type="InterPro" id="IPR029034">
    <property type="entry name" value="Cystine-knot_cytokine"/>
</dbReference>
<dbReference type="InterPro" id="IPR020440">
    <property type="entry name" value="IL-17_chr"/>
</dbReference>
<evidence type="ECO:0000256" key="2">
    <source>
        <dbReference type="ARBA" id="ARBA00007236"/>
    </source>
</evidence>
<feature type="chain" id="PRO_5029547167" description="Interleukin-17D" evidence="6">
    <location>
        <begin position="22"/>
        <end position="194"/>
    </location>
</feature>
<feature type="signal peptide" evidence="6">
    <location>
        <begin position="1"/>
        <end position="21"/>
    </location>
</feature>
<comment type="similarity">
    <text evidence="2">Belongs to the IL-17 family.</text>
</comment>
<evidence type="ECO:0000256" key="4">
    <source>
        <dbReference type="ARBA" id="ARBA00022525"/>
    </source>
</evidence>
<evidence type="ECO:0000256" key="1">
    <source>
        <dbReference type="ARBA" id="ARBA00004613"/>
    </source>
</evidence>
<dbReference type="AlphaFoldDB" id="A0A7J6B0K0"/>
<dbReference type="OrthoDB" id="9858224at2759"/>
<keyword evidence="3" id="KW-0202">Cytokine</keyword>
<dbReference type="EMBL" id="JAAGNN010000007">
    <property type="protein sequence ID" value="KAF4087258.1"/>
    <property type="molecule type" value="Genomic_DNA"/>
</dbReference>
<keyword evidence="5 6" id="KW-0732">Signal</keyword>
<comment type="subcellular location">
    <subcellularLocation>
        <location evidence="1">Secreted</location>
    </subcellularLocation>
</comment>
<evidence type="ECO:0000313" key="8">
    <source>
        <dbReference type="Proteomes" id="UP000593565"/>
    </source>
</evidence>
<evidence type="ECO:0008006" key="9">
    <source>
        <dbReference type="Google" id="ProtNLM"/>
    </source>
</evidence>
<evidence type="ECO:0000256" key="5">
    <source>
        <dbReference type="ARBA" id="ARBA00022729"/>
    </source>
</evidence>
<evidence type="ECO:0000256" key="6">
    <source>
        <dbReference type="SAM" id="SignalP"/>
    </source>
</evidence>
<dbReference type="PRINTS" id="PR01932">
    <property type="entry name" value="INTRLEUKIN17"/>
</dbReference>
<dbReference type="Proteomes" id="UP000593565">
    <property type="component" value="Unassembled WGS sequence"/>
</dbReference>
<name>A0A7J6B0K0_AMEME</name>
<comment type="caution">
    <text evidence="7">The sequence shown here is derived from an EMBL/GenBank/DDBJ whole genome shotgun (WGS) entry which is preliminary data.</text>
</comment>
<evidence type="ECO:0000313" key="7">
    <source>
        <dbReference type="EMBL" id="KAF4087258.1"/>
    </source>
</evidence>
<keyword evidence="8" id="KW-1185">Reference proteome</keyword>
<evidence type="ECO:0000256" key="3">
    <source>
        <dbReference type="ARBA" id="ARBA00022514"/>
    </source>
</evidence>
<dbReference type="Gene3D" id="2.10.90.10">
    <property type="entry name" value="Cystine-knot cytokines"/>
    <property type="match status" value="1"/>
</dbReference>
<keyword evidence="4" id="KW-0964">Secreted</keyword>
<proteinExistence type="inferred from homology"/>